<accession>A0ABX2KIX9</accession>
<evidence type="ECO:0000313" key="3">
    <source>
        <dbReference type="Proteomes" id="UP000605086"/>
    </source>
</evidence>
<sequence>MTARPGSAPPGRATVTALSRPHLPTSPAAAFDPTLPAPQRRIRLTAALPPPLQELLAQGRTDRRPRFGEDGFDGMIEQWFPPAGVTAAQAALARQTLEDLSGTVLAPADSDHLLGRVLTLLSHFPAKGLSPEVERMMALDWAEDLGEYPAWVIDAAARHWRRSRKWRPSIAEMRALCEELCAPERALADRLQALADAAPDLAGADLPGTDRGTMEPRALATGALRRMGQMG</sequence>
<name>A0ABX2KIX9_9PROT</name>
<evidence type="ECO:0000256" key="1">
    <source>
        <dbReference type="SAM" id="MobiDB-lite"/>
    </source>
</evidence>
<protein>
    <submittedName>
        <fullName evidence="2">Uncharacterized protein</fullName>
    </submittedName>
</protein>
<gene>
    <name evidence="2" type="ORF">GBZ48_30460</name>
</gene>
<proteinExistence type="predicted"/>
<reference evidence="2 3" key="1">
    <citation type="submission" date="2019-10" db="EMBL/GenBank/DDBJ databases">
        <title>Genome sequence of Azospirillum melinis.</title>
        <authorList>
            <person name="Ambrosini A."/>
            <person name="Sant'Anna F.H."/>
            <person name="Cassan F.D."/>
            <person name="Souza E.M."/>
            <person name="Passaglia L.M.P."/>
        </authorList>
    </citation>
    <scope>NUCLEOTIDE SEQUENCE [LARGE SCALE GENOMIC DNA]</scope>
    <source>
        <strain evidence="2 3">TMCY0552</strain>
    </source>
</reference>
<dbReference type="RefSeq" id="WP_174474441.1">
    <property type="nucleotide sequence ID" value="NZ_JAGINN010000022.1"/>
</dbReference>
<organism evidence="2 3">
    <name type="scientific">Azospirillum melinis</name>
    <dbReference type="NCBI Taxonomy" id="328839"/>
    <lineage>
        <taxon>Bacteria</taxon>
        <taxon>Pseudomonadati</taxon>
        <taxon>Pseudomonadota</taxon>
        <taxon>Alphaproteobacteria</taxon>
        <taxon>Rhodospirillales</taxon>
        <taxon>Azospirillaceae</taxon>
        <taxon>Azospirillum</taxon>
    </lineage>
</organism>
<comment type="caution">
    <text evidence="2">The sequence shown here is derived from an EMBL/GenBank/DDBJ whole genome shotgun (WGS) entry which is preliminary data.</text>
</comment>
<feature type="region of interest" description="Disordered" evidence="1">
    <location>
        <begin position="1"/>
        <end position="36"/>
    </location>
</feature>
<keyword evidence="3" id="KW-1185">Reference proteome</keyword>
<dbReference type="EMBL" id="WHOS01000066">
    <property type="protein sequence ID" value="NUB03545.1"/>
    <property type="molecule type" value="Genomic_DNA"/>
</dbReference>
<dbReference type="Proteomes" id="UP000605086">
    <property type="component" value="Unassembled WGS sequence"/>
</dbReference>
<evidence type="ECO:0000313" key="2">
    <source>
        <dbReference type="EMBL" id="NUB03545.1"/>
    </source>
</evidence>